<reference evidence="2 3" key="1">
    <citation type="journal article" date="2018" name="IMA Fungus">
        <title>IMA Genome-F 9: Draft genome sequence of Annulohypoxylon stygium, Aspergillus mulundensis, Berkeleyomyces basicola (syn. Thielaviopsis basicola), Ceratocystis smalleyi, two Cercospora beticola strains, Coleophoma cylindrospora, Fusarium fracticaudum, Phialophora cf. hyalina, and Morchella septimelata.</title>
        <authorList>
            <person name="Wingfield B.D."/>
            <person name="Bills G.F."/>
            <person name="Dong Y."/>
            <person name="Huang W."/>
            <person name="Nel W.J."/>
            <person name="Swalarsk-Parry B.S."/>
            <person name="Vaghefi N."/>
            <person name="Wilken P.M."/>
            <person name="An Z."/>
            <person name="de Beer Z.W."/>
            <person name="De Vos L."/>
            <person name="Chen L."/>
            <person name="Duong T.A."/>
            <person name="Gao Y."/>
            <person name="Hammerbacher A."/>
            <person name="Kikkert J.R."/>
            <person name="Li Y."/>
            <person name="Li H."/>
            <person name="Li K."/>
            <person name="Li Q."/>
            <person name="Liu X."/>
            <person name="Ma X."/>
            <person name="Naidoo K."/>
            <person name="Pethybridge S.J."/>
            <person name="Sun J."/>
            <person name="Steenkamp E.T."/>
            <person name="van der Nest M.A."/>
            <person name="van Wyk S."/>
            <person name="Wingfield M.J."/>
            <person name="Xiong C."/>
            <person name="Yue Q."/>
            <person name="Zhang X."/>
        </authorList>
    </citation>
    <scope>NUCLEOTIDE SEQUENCE [LARGE SCALE GENOMIC DNA]</scope>
    <source>
        <strain evidence="2 3">DSM 5745</strain>
    </source>
</reference>
<keyword evidence="3" id="KW-1185">Reference proteome</keyword>
<name>A0A3D8R0I0_9EURO</name>
<feature type="region of interest" description="Disordered" evidence="1">
    <location>
        <begin position="80"/>
        <end position="146"/>
    </location>
</feature>
<dbReference type="OrthoDB" id="4340785at2759"/>
<protein>
    <submittedName>
        <fullName evidence="2">Uncharacterized protein</fullName>
    </submittedName>
</protein>
<sequence length="146" mass="16408">MDINRGRTWPADPLTIIKALEYHTLSEDDQPWNSFSSPLFSITCRFVKLPSTAKALTPSPVTMPSNNQTNDRKETEYRLGLASPTANALQKQGLSSGERRGKTYNNDPYKMPTTQEESQLTKAANVSSERRKHVTENVASSYRESK</sequence>
<feature type="compositionally biased region" description="Polar residues" evidence="1">
    <location>
        <begin position="84"/>
        <end position="95"/>
    </location>
</feature>
<evidence type="ECO:0000313" key="2">
    <source>
        <dbReference type="EMBL" id="RDW67430.1"/>
    </source>
</evidence>
<dbReference type="AlphaFoldDB" id="A0A3D8R0I0"/>
<proteinExistence type="predicted"/>
<accession>A0A3D8R0I0</accession>
<dbReference type="GeneID" id="38119666"/>
<comment type="caution">
    <text evidence="2">The sequence shown here is derived from an EMBL/GenBank/DDBJ whole genome shotgun (WGS) entry which is preliminary data.</text>
</comment>
<dbReference type="EMBL" id="PVWQ01000012">
    <property type="protein sequence ID" value="RDW67430.1"/>
    <property type="molecule type" value="Genomic_DNA"/>
</dbReference>
<dbReference type="RefSeq" id="XP_026600398.1">
    <property type="nucleotide sequence ID" value="XM_026751312.1"/>
</dbReference>
<evidence type="ECO:0000313" key="3">
    <source>
        <dbReference type="Proteomes" id="UP000256690"/>
    </source>
</evidence>
<feature type="compositionally biased region" description="Polar residues" evidence="1">
    <location>
        <begin position="137"/>
        <end position="146"/>
    </location>
</feature>
<dbReference type="Proteomes" id="UP000256690">
    <property type="component" value="Unassembled WGS sequence"/>
</dbReference>
<evidence type="ECO:0000256" key="1">
    <source>
        <dbReference type="SAM" id="MobiDB-lite"/>
    </source>
</evidence>
<organism evidence="2 3">
    <name type="scientific">Aspergillus mulundensis</name>
    <dbReference type="NCBI Taxonomy" id="1810919"/>
    <lineage>
        <taxon>Eukaryota</taxon>
        <taxon>Fungi</taxon>
        <taxon>Dikarya</taxon>
        <taxon>Ascomycota</taxon>
        <taxon>Pezizomycotina</taxon>
        <taxon>Eurotiomycetes</taxon>
        <taxon>Eurotiomycetidae</taxon>
        <taxon>Eurotiales</taxon>
        <taxon>Aspergillaceae</taxon>
        <taxon>Aspergillus</taxon>
        <taxon>Aspergillus subgen. Nidulantes</taxon>
    </lineage>
</organism>
<feature type="compositionally biased region" description="Polar residues" evidence="1">
    <location>
        <begin position="112"/>
        <end position="127"/>
    </location>
</feature>
<gene>
    <name evidence="2" type="ORF">DSM5745_09296</name>
</gene>